<keyword evidence="2 5" id="KW-0812">Transmembrane</keyword>
<dbReference type="RefSeq" id="WP_135471302.1">
    <property type="nucleotide sequence ID" value="NZ_CASJDB010000077.1"/>
</dbReference>
<dbReference type="GO" id="GO:0008273">
    <property type="term" value="F:calcium, potassium:sodium antiporter activity"/>
    <property type="evidence" value="ECO:0007669"/>
    <property type="project" value="TreeGrafter"/>
</dbReference>
<keyword evidence="8" id="KW-1185">Reference proteome</keyword>
<dbReference type="GeneID" id="82149366"/>
<dbReference type="GO" id="GO:0006874">
    <property type="term" value="P:intracellular calcium ion homeostasis"/>
    <property type="evidence" value="ECO:0007669"/>
    <property type="project" value="TreeGrafter"/>
</dbReference>
<evidence type="ECO:0000313" key="8">
    <source>
        <dbReference type="Proteomes" id="UP000297635"/>
    </source>
</evidence>
<dbReference type="Proteomes" id="UP000297635">
    <property type="component" value="Unassembled WGS sequence"/>
</dbReference>
<feature type="transmembrane region" description="Helical" evidence="5">
    <location>
        <begin position="271"/>
        <end position="294"/>
    </location>
</feature>
<dbReference type="InterPro" id="IPR044880">
    <property type="entry name" value="NCX_ion-bd_dom_sf"/>
</dbReference>
<dbReference type="PANTHER" id="PTHR10846:SF8">
    <property type="entry name" value="INNER MEMBRANE PROTEIN YRBG"/>
    <property type="match status" value="1"/>
</dbReference>
<comment type="caution">
    <text evidence="7">The sequence shown here is derived from an EMBL/GenBank/DDBJ whole genome shotgun (WGS) entry which is preliminary data.</text>
</comment>
<evidence type="ECO:0000259" key="6">
    <source>
        <dbReference type="Pfam" id="PF01699"/>
    </source>
</evidence>
<gene>
    <name evidence="7" type="ORF">EZ315_06125</name>
</gene>
<dbReference type="InterPro" id="IPR004837">
    <property type="entry name" value="NaCa_Exmemb"/>
</dbReference>
<feature type="domain" description="Sodium/calcium exchanger membrane region" evidence="6">
    <location>
        <begin position="5"/>
        <end position="148"/>
    </location>
</feature>
<feature type="transmembrane region" description="Helical" evidence="5">
    <location>
        <begin position="107"/>
        <end position="124"/>
    </location>
</feature>
<organism evidence="7 8">
    <name type="scientific">Duncaniella freteri</name>
    <dbReference type="NCBI Taxonomy" id="2530391"/>
    <lineage>
        <taxon>Bacteria</taxon>
        <taxon>Pseudomonadati</taxon>
        <taxon>Bacteroidota</taxon>
        <taxon>Bacteroidia</taxon>
        <taxon>Bacteroidales</taxon>
        <taxon>Muribaculaceae</taxon>
        <taxon>Duncaniella</taxon>
    </lineage>
</organism>
<keyword evidence="3 5" id="KW-1133">Transmembrane helix</keyword>
<dbReference type="NCBIfam" id="TIGR00367">
    <property type="entry name" value="calcium/sodium antiporter"/>
    <property type="match status" value="1"/>
</dbReference>
<dbReference type="GO" id="GO:0005886">
    <property type="term" value="C:plasma membrane"/>
    <property type="evidence" value="ECO:0007669"/>
    <property type="project" value="TreeGrafter"/>
</dbReference>
<evidence type="ECO:0000256" key="4">
    <source>
        <dbReference type="ARBA" id="ARBA00023136"/>
    </source>
</evidence>
<dbReference type="InterPro" id="IPR004481">
    <property type="entry name" value="K/Na/Ca-exchanger"/>
</dbReference>
<evidence type="ECO:0000256" key="5">
    <source>
        <dbReference type="SAM" id="Phobius"/>
    </source>
</evidence>
<dbReference type="PANTHER" id="PTHR10846">
    <property type="entry name" value="SODIUM/POTASSIUM/CALCIUM EXCHANGER"/>
    <property type="match status" value="1"/>
</dbReference>
<dbReference type="AlphaFoldDB" id="A0A4Z0V4Z1"/>
<dbReference type="GO" id="GO:0005262">
    <property type="term" value="F:calcium channel activity"/>
    <property type="evidence" value="ECO:0007669"/>
    <property type="project" value="TreeGrafter"/>
</dbReference>
<comment type="subcellular location">
    <subcellularLocation>
        <location evidence="1">Membrane</location>
        <topology evidence="1">Multi-pass membrane protein</topology>
    </subcellularLocation>
</comment>
<feature type="transmembrane region" description="Helical" evidence="5">
    <location>
        <begin position="35"/>
        <end position="58"/>
    </location>
</feature>
<keyword evidence="4 5" id="KW-0472">Membrane</keyword>
<evidence type="ECO:0000256" key="3">
    <source>
        <dbReference type="ARBA" id="ARBA00022989"/>
    </source>
</evidence>
<dbReference type="Pfam" id="PF01699">
    <property type="entry name" value="Na_Ca_ex"/>
    <property type="match status" value="2"/>
</dbReference>
<evidence type="ECO:0000256" key="2">
    <source>
        <dbReference type="ARBA" id="ARBA00022692"/>
    </source>
</evidence>
<feature type="transmembrane region" description="Helical" evidence="5">
    <location>
        <begin position="243"/>
        <end position="265"/>
    </location>
</feature>
<accession>A0A4Z0V4Z1</accession>
<feature type="transmembrane region" description="Helical" evidence="5">
    <location>
        <begin position="306"/>
        <end position="323"/>
    </location>
</feature>
<sequence>MFLDIIFLIAGLVLILAGANYMTDGSVALAKRFGMSDFLIGLTIVAMMTSAPELVVSVTSALNASSEMAIGNIVGSNIFNILVIIGITALIRPIAVTRGVLINEIPLVILSSVALLVMGCAPYLDGGPMVLTRVDGIILLLFFIVFMRHTFASAKSAPANDPVASSASGFKPTPLWKAILITLGGLAGLVLGGQWFVEGASGLARAIGWSEGLIGLTILAAGTSLPELATSIVSATKGFSGIALGNVIGSNIFNIFFVLGCTATVTPLSFGGIGIPDLSVLLLASILFWVFGWFYRCRTITRPEGAILVILYIAYMTYLYLNLPA</sequence>
<reference evidence="7 8" key="1">
    <citation type="submission" date="2019-02" db="EMBL/GenBank/DDBJ databases">
        <title>Isolation and identification of novel species under the genus Muribaculum.</title>
        <authorList>
            <person name="Miyake S."/>
            <person name="Ding Y."/>
            <person name="Low A."/>
            <person name="Soh M."/>
            <person name="Seedorf H."/>
        </authorList>
    </citation>
    <scope>NUCLEOTIDE SEQUENCE [LARGE SCALE GENOMIC DNA]</scope>
    <source>
        <strain evidence="7 8">TLL-A3</strain>
    </source>
</reference>
<dbReference type="Gene3D" id="6.10.280.80">
    <property type="entry name" value="NCX, peripheral helical region"/>
    <property type="match status" value="1"/>
</dbReference>
<feature type="transmembrane region" description="Helical" evidence="5">
    <location>
        <begin position="136"/>
        <end position="154"/>
    </location>
</feature>
<feature type="transmembrane region" description="Helical" evidence="5">
    <location>
        <begin position="6"/>
        <end position="23"/>
    </location>
</feature>
<protein>
    <submittedName>
        <fullName evidence="7">Calcium/sodium antiporter</fullName>
    </submittedName>
</protein>
<evidence type="ECO:0000256" key="1">
    <source>
        <dbReference type="ARBA" id="ARBA00004141"/>
    </source>
</evidence>
<evidence type="ECO:0000313" key="7">
    <source>
        <dbReference type="EMBL" id="TGG40289.1"/>
    </source>
</evidence>
<proteinExistence type="predicted"/>
<dbReference type="EMBL" id="SJSA01000001">
    <property type="protein sequence ID" value="TGG40289.1"/>
    <property type="molecule type" value="Genomic_DNA"/>
</dbReference>
<name>A0A4Z0V4Z1_9BACT</name>
<feature type="transmembrane region" description="Helical" evidence="5">
    <location>
        <begin position="175"/>
        <end position="197"/>
    </location>
</feature>
<feature type="domain" description="Sodium/calcium exchanger membrane region" evidence="6">
    <location>
        <begin position="178"/>
        <end position="320"/>
    </location>
</feature>
<dbReference type="Gene3D" id="1.20.1420.30">
    <property type="entry name" value="NCX, central ion-binding region"/>
    <property type="match status" value="1"/>
</dbReference>
<feature type="transmembrane region" description="Helical" evidence="5">
    <location>
        <begin position="78"/>
        <end position="95"/>
    </location>
</feature>